<name>A0ABV9NZN3_9FLAO</name>
<organism evidence="3 4">
    <name type="scientific">Flavobacterium ponti</name>
    <dbReference type="NCBI Taxonomy" id="665133"/>
    <lineage>
        <taxon>Bacteria</taxon>
        <taxon>Pseudomonadati</taxon>
        <taxon>Bacteroidota</taxon>
        <taxon>Flavobacteriia</taxon>
        <taxon>Flavobacteriales</taxon>
        <taxon>Flavobacteriaceae</taxon>
        <taxon>Flavobacterium</taxon>
    </lineage>
</organism>
<feature type="signal peptide" evidence="1">
    <location>
        <begin position="1"/>
        <end position="18"/>
    </location>
</feature>
<keyword evidence="1" id="KW-0732">Signal</keyword>
<dbReference type="SUPFAM" id="SSF74653">
    <property type="entry name" value="TolA/TonB C-terminal domain"/>
    <property type="match status" value="1"/>
</dbReference>
<proteinExistence type="predicted"/>
<evidence type="ECO:0000256" key="1">
    <source>
        <dbReference type="SAM" id="SignalP"/>
    </source>
</evidence>
<feature type="chain" id="PRO_5045967130" evidence="1">
    <location>
        <begin position="19"/>
        <end position="263"/>
    </location>
</feature>
<feature type="domain" description="TonB C-terminal" evidence="2">
    <location>
        <begin position="174"/>
        <end position="263"/>
    </location>
</feature>
<dbReference type="PROSITE" id="PS52015">
    <property type="entry name" value="TONB_CTD"/>
    <property type="match status" value="1"/>
</dbReference>
<dbReference type="Gene3D" id="3.30.1150.10">
    <property type="match status" value="1"/>
</dbReference>
<accession>A0ABV9NZN3</accession>
<comment type="caution">
    <text evidence="3">The sequence shown here is derived from an EMBL/GenBank/DDBJ whole genome shotgun (WGS) entry which is preliminary data.</text>
</comment>
<keyword evidence="4" id="KW-1185">Reference proteome</keyword>
<sequence length="263" mass="30804">MKNLFLLSFLFIGLISFAQDEENYKTVFETVEQNCDSIKNLKFCYLKRFQLIVQKKFSEEINLNNKLSKNIGDDIYMEIEIDTTGKFIINKLSTKSKDFEKSLNKLVESLPRIKVFENENQKKVKLEAILDFQLYKINFDRYIEPEGKKDLSLLEAPRFESCRSIKDEENSKKCLMLQMNNHIIQNFRYPTKALNKNISGRTVGAFIITKEGFVTNYIVYDADILLLKETLRILKLLPKFIPGKYNNENVAVSYAQPLKFKLN</sequence>
<reference evidence="4" key="1">
    <citation type="journal article" date="2019" name="Int. J. Syst. Evol. Microbiol.">
        <title>The Global Catalogue of Microorganisms (GCM) 10K type strain sequencing project: providing services to taxonomists for standard genome sequencing and annotation.</title>
        <authorList>
            <consortium name="The Broad Institute Genomics Platform"/>
            <consortium name="The Broad Institute Genome Sequencing Center for Infectious Disease"/>
            <person name="Wu L."/>
            <person name="Ma J."/>
        </authorList>
    </citation>
    <scope>NUCLEOTIDE SEQUENCE [LARGE SCALE GENOMIC DNA]</scope>
    <source>
        <strain evidence="4">CCUG 50349</strain>
    </source>
</reference>
<dbReference type="RefSeq" id="WP_379738026.1">
    <property type="nucleotide sequence ID" value="NZ_JBHSGW010000001.1"/>
</dbReference>
<gene>
    <name evidence="3" type="ORF">ACFO3U_02305</name>
</gene>
<evidence type="ECO:0000313" key="3">
    <source>
        <dbReference type="EMBL" id="MFC4738818.1"/>
    </source>
</evidence>
<protein>
    <submittedName>
        <fullName evidence="3">Energy transducer TonB</fullName>
    </submittedName>
</protein>
<dbReference type="EMBL" id="JBHSGW010000001">
    <property type="protein sequence ID" value="MFC4738818.1"/>
    <property type="molecule type" value="Genomic_DNA"/>
</dbReference>
<evidence type="ECO:0000259" key="2">
    <source>
        <dbReference type="PROSITE" id="PS52015"/>
    </source>
</evidence>
<dbReference type="Pfam" id="PF03544">
    <property type="entry name" value="TonB_C"/>
    <property type="match status" value="1"/>
</dbReference>
<dbReference type="InterPro" id="IPR037682">
    <property type="entry name" value="TonB_C"/>
</dbReference>
<dbReference type="Proteomes" id="UP001595885">
    <property type="component" value="Unassembled WGS sequence"/>
</dbReference>
<evidence type="ECO:0000313" key="4">
    <source>
        <dbReference type="Proteomes" id="UP001595885"/>
    </source>
</evidence>